<evidence type="ECO:0000313" key="11">
    <source>
        <dbReference type="Proteomes" id="UP000236161"/>
    </source>
</evidence>
<reference evidence="10 11" key="1">
    <citation type="journal article" date="2017" name="Nature">
        <title>The Apostasia genome and the evolution of orchids.</title>
        <authorList>
            <person name="Zhang G.Q."/>
            <person name="Liu K.W."/>
            <person name="Li Z."/>
            <person name="Lohaus R."/>
            <person name="Hsiao Y.Y."/>
            <person name="Niu S.C."/>
            <person name="Wang J.Y."/>
            <person name="Lin Y.C."/>
            <person name="Xu Q."/>
            <person name="Chen L.J."/>
            <person name="Yoshida K."/>
            <person name="Fujiwara S."/>
            <person name="Wang Z.W."/>
            <person name="Zhang Y.Q."/>
            <person name="Mitsuda N."/>
            <person name="Wang M."/>
            <person name="Liu G.H."/>
            <person name="Pecoraro L."/>
            <person name="Huang H.X."/>
            <person name="Xiao X.J."/>
            <person name="Lin M."/>
            <person name="Wu X.Y."/>
            <person name="Wu W.L."/>
            <person name="Chen Y.Y."/>
            <person name="Chang S.B."/>
            <person name="Sakamoto S."/>
            <person name="Ohme-Takagi M."/>
            <person name="Yagi M."/>
            <person name="Zeng S.J."/>
            <person name="Shen C.Y."/>
            <person name="Yeh C.M."/>
            <person name="Luo Y.B."/>
            <person name="Tsai W.C."/>
            <person name="Van de Peer Y."/>
            <person name="Liu Z.J."/>
        </authorList>
    </citation>
    <scope>NUCLEOTIDE SEQUENCE [LARGE SCALE GENOMIC DNA]</scope>
    <source>
        <strain evidence="11">cv. Shenzhen</strain>
        <tissue evidence="10">Stem</tissue>
    </source>
</reference>
<dbReference type="Gene3D" id="3.40.525.10">
    <property type="entry name" value="CRAL-TRIO lipid binding domain"/>
    <property type="match status" value="1"/>
</dbReference>
<dbReference type="SUPFAM" id="SSF52087">
    <property type="entry name" value="CRAL/TRIO domain"/>
    <property type="match status" value="1"/>
</dbReference>
<dbReference type="GO" id="GO:0015031">
    <property type="term" value="P:protein transport"/>
    <property type="evidence" value="ECO:0007669"/>
    <property type="project" value="UniProtKB-KW"/>
</dbReference>
<protein>
    <submittedName>
        <fullName evidence="10">Patellin-3</fullName>
    </submittedName>
</protein>
<feature type="region of interest" description="Disordered" evidence="7">
    <location>
        <begin position="515"/>
        <end position="537"/>
    </location>
</feature>
<dbReference type="PANTHER" id="PTHR45657">
    <property type="entry name" value="CRAL-TRIO DOMAIN-CONTAINING PROTEIN YKL091C-RELATED"/>
    <property type="match status" value="1"/>
</dbReference>
<evidence type="ECO:0000256" key="5">
    <source>
        <dbReference type="ARBA" id="ARBA00038020"/>
    </source>
</evidence>
<dbReference type="SMART" id="SM00516">
    <property type="entry name" value="SEC14"/>
    <property type="match status" value="1"/>
</dbReference>
<dbReference type="GO" id="GO:0005886">
    <property type="term" value="C:plasma membrane"/>
    <property type="evidence" value="ECO:0007669"/>
    <property type="project" value="UniProtKB-SubCell"/>
</dbReference>
<keyword evidence="4" id="KW-0333">Golgi apparatus</keyword>
<evidence type="ECO:0000256" key="1">
    <source>
        <dbReference type="ARBA" id="ARBA00004202"/>
    </source>
</evidence>
<evidence type="ECO:0000256" key="2">
    <source>
        <dbReference type="ARBA" id="ARBA00004395"/>
    </source>
</evidence>
<keyword evidence="3" id="KW-0813">Transport</keyword>
<evidence type="ECO:0000313" key="10">
    <source>
        <dbReference type="EMBL" id="PKA61468.1"/>
    </source>
</evidence>
<evidence type="ECO:0000256" key="6">
    <source>
        <dbReference type="SAM" id="Coils"/>
    </source>
</evidence>
<evidence type="ECO:0000256" key="7">
    <source>
        <dbReference type="SAM" id="MobiDB-lite"/>
    </source>
</evidence>
<name>A0A2I0B0Z8_9ASPA</name>
<feature type="coiled-coil region" evidence="6">
    <location>
        <begin position="545"/>
        <end position="604"/>
    </location>
</feature>
<feature type="domain" description="CRAL-TRIO" evidence="9">
    <location>
        <begin position="152"/>
        <end position="326"/>
    </location>
</feature>
<comment type="subcellular location">
    <subcellularLocation>
        <location evidence="1">Cell membrane</location>
        <topology evidence="1">Peripheral membrane protein</topology>
    </subcellularLocation>
    <subcellularLocation>
        <location evidence="2">Golgi apparatus membrane</location>
        <topology evidence="2">Peripheral membrane protein</topology>
    </subcellularLocation>
</comment>
<feature type="compositionally biased region" description="Basic residues" evidence="7">
    <location>
        <begin position="42"/>
        <end position="62"/>
    </location>
</feature>
<dbReference type="Gene3D" id="1.10.8.20">
    <property type="entry name" value="N-terminal domain of phosphatidylinositol transfer protein sec14p"/>
    <property type="match status" value="1"/>
</dbReference>
<keyword evidence="8" id="KW-0812">Transmembrane</keyword>
<keyword evidence="11" id="KW-1185">Reference proteome</keyword>
<evidence type="ECO:0000256" key="8">
    <source>
        <dbReference type="SAM" id="Phobius"/>
    </source>
</evidence>
<sequence>MSGPLDRSFRPRLEGTSGHDGRRERKSDFENSEDDRRTRIGSLKKKAISASTKFRHSLRRKSSKKRSDSRILSVSIEDVRDIEELQAVDAFRQALIMDELLPAKLDDYHMMLRFLKARKFDIEKAKHMWADMVQWRKEFGVDNIAEDFDYEELDQVLTYYPHGYHGVDNDGRPVYFERLGKVDPNKLMQVTTLDRYVKYHVTEFERCFQVKFPACSIAAKRHIDSFTTILDVQGVGFKNFTKNARELIMRLQKIDGDNYPETLHQMYIINAGPGFKLLWNSVKSFLDPKTTSKIHVLGTKYQCKLLEVIDSSELPDFLGGSCTCADQGGCLRSDKGPWKDPHILKMVFSGQAQCARQIVTVSNGEGKIIAYAKPNFTAIKGSDTSTAESGSEADDLNSPMVTRSYVSYPQLTTVHEEAKAAVAANPSVVSSNFYDCVPMVDKTVDAGCRNNISKQKYHQPKDFPHPPAEILKPQGIRAQLLGMLMTFIITLFTLVRSFTSTVAKKIPEKTSELGNSYSSFTLDPTPKEECRPPSPTPEFSEVDLLSSVLRRLGELEEKVDTLQAKPSEMPYEKEELLDAAVRRVDALEAELIATKKALHEALMRQDELLAYIDQQREAKFRKKKMCF</sequence>
<dbReference type="PANTHER" id="PTHR45657:SF64">
    <property type="entry name" value="OS05G0545000 PROTEIN"/>
    <property type="match status" value="1"/>
</dbReference>
<dbReference type="GO" id="GO:0000139">
    <property type="term" value="C:Golgi membrane"/>
    <property type="evidence" value="ECO:0007669"/>
    <property type="project" value="UniProtKB-SubCell"/>
</dbReference>
<dbReference type="InterPro" id="IPR001251">
    <property type="entry name" value="CRAL-TRIO_dom"/>
</dbReference>
<feature type="transmembrane region" description="Helical" evidence="8">
    <location>
        <begin position="480"/>
        <end position="499"/>
    </location>
</feature>
<dbReference type="InterPro" id="IPR051026">
    <property type="entry name" value="PI/PC_transfer"/>
</dbReference>
<evidence type="ECO:0000259" key="9">
    <source>
        <dbReference type="PROSITE" id="PS50191"/>
    </source>
</evidence>
<dbReference type="InterPro" id="IPR011074">
    <property type="entry name" value="CRAL/TRIO_N_dom"/>
</dbReference>
<dbReference type="FunFam" id="3.40.525.10:FF:000011">
    <property type="entry name" value="SEC14 cytosolic factor"/>
    <property type="match status" value="1"/>
</dbReference>
<accession>A0A2I0B0Z8</accession>
<dbReference type="PRINTS" id="PR00180">
    <property type="entry name" value="CRETINALDHBP"/>
</dbReference>
<keyword evidence="3" id="KW-0653">Protein transport</keyword>
<keyword evidence="8" id="KW-0472">Membrane</keyword>
<comment type="similarity">
    <text evidence="5">Belongs to the SFH family.</text>
</comment>
<feature type="compositionally biased region" description="Basic and acidic residues" evidence="7">
    <location>
        <begin position="7"/>
        <end position="38"/>
    </location>
</feature>
<dbReference type="EMBL" id="KZ451930">
    <property type="protein sequence ID" value="PKA61468.1"/>
    <property type="molecule type" value="Genomic_DNA"/>
</dbReference>
<dbReference type="SUPFAM" id="SSF46938">
    <property type="entry name" value="CRAL/TRIO N-terminal domain"/>
    <property type="match status" value="1"/>
</dbReference>
<dbReference type="Pfam" id="PF00650">
    <property type="entry name" value="CRAL_TRIO"/>
    <property type="match status" value="1"/>
</dbReference>
<keyword evidence="8" id="KW-1133">Transmembrane helix</keyword>
<dbReference type="STRING" id="1088818.A0A2I0B0Z8"/>
<dbReference type="CDD" id="cd00170">
    <property type="entry name" value="SEC14"/>
    <property type="match status" value="1"/>
</dbReference>
<evidence type="ECO:0000256" key="3">
    <source>
        <dbReference type="ARBA" id="ARBA00022927"/>
    </source>
</evidence>
<dbReference type="PROSITE" id="PS50191">
    <property type="entry name" value="CRAL_TRIO"/>
    <property type="match status" value="1"/>
</dbReference>
<gene>
    <name evidence="10" type="primary">PATL3</name>
    <name evidence="10" type="ORF">AXF42_Ash014385</name>
</gene>
<feature type="region of interest" description="Disordered" evidence="7">
    <location>
        <begin position="1"/>
        <end position="62"/>
    </location>
</feature>
<dbReference type="Proteomes" id="UP000236161">
    <property type="component" value="Unassembled WGS sequence"/>
</dbReference>
<dbReference type="SMART" id="SM01100">
    <property type="entry name" value="CRAL_TRIO_N"/>
    <property type="match status" value="1"/>
</dbReference>
<evidence type="ECO:0000256" key="4">
    <source>
        <dbReference type="ARBA" id="ARBA00023034"/>
    </source>
</evidence>
<dbReference type="InterPro" id="IPR036273">
    <property type="entry name" value="CRAL/TRIO_N_dom_sf"/>
</dbReference>
<dbReference type="Pfam" id="PF03765">
    <property type="entry name" value="CRAL_TRIO_N"/>
    <property type="match status" value="1"/>
</dbReference>
<dbReference type="AlphaFoldDB" id="A0A2I0B0Z8"/>
<dbReference type="InterPro" id="IPR036865">
    <property type="entry name" value="CRAL-TRIO_dom_sf"/>
</dbReference>
<dbReference type="OrthoDB" id="1434354at2759"/>
<organism evidence="10 11">
    <name type="scientific">Apostasia shenzhenica</name>
    <dbReference type="NCBI Taxonomy" id="1088818"/>
    <lineage>
        <taxon>Eukaryota</taxon>
        <taxon>Viridiplantae</taxon>
        <taxon>Streptophyta</taxon>
        <taxon>Embryophyta</taxon>
        <taxon>Tracheophyta</taxon>
        <taxon>Spermatophyta</taxon>
        <taxon>Magnoliopsida</taxon>
        <taxon>Liliopsida</taxon>
        <taxon>Asparagales</taxon>
        <taxon>Orchidaceae</taxon>
        <taxon>Apostasioideae</taxon>
        <taxon>Apostasia</taxon>
    </lineage>
</organism>
<proteinExistence type="inferred from homology"/>
<keyword evidence="6" id="KW-0175">Coiled coil</keyword>